<keyword evidence="8 10" id="KW-0234">DNA repair</keyword>
<evidence type="ECO:0000256" key="5">
    <source>
        <dbReference type="ARBA" id="ARBA00022801"/>
    </source>
</evidence>
<keyword evidence="9 10" id="KW-0326">Glycosidase</keyword>
<dbReference type="Gene3D" id="1.10.340.30">
    <property type="entry name" value="Hypothetical protein, domain 2"/>
    <property type="match status" value="1"/>
</dbReference>
<comment type="similarity">
    <text evidence="1 10">Belongs to the Nth/MutY family.</text>
</comment>
<dbReference type="InterPro" id="IPR003265">
    <property type="entry name" value="HhH-GPD_domain"/>
</dbReference>
<dbReference type="RefSeq" id="WP_221531314.1">
    <property type="nucleotide sequence ID" value="NZ_JAIGYP010000001.1"/>
</dbReference>
<evidence type="ECO:0000256" key="3">
    <source>
        <dbReference type="ARBA" id="ARBA00022723"/>
    </source>
</evidence>
<evidence type="ECO:0000256" key="1">
    <source>
        <dbReference type="ARBA" id="ARBA00008343"/>
    </source>
</evidence>
<keyword evidence="6 10" id="KW-0408">Iron</keyword>
<feature type="binding site" evidence="10">
    <location>
        <position position="209"/>
    </location>
    <ligand>
        <name>[4Fe-4S] cluster</name>
        <dbReference type="ChEBI" id="CHEBI:49883"/>
    </ligand>
</feature>
<evidence type="ECO:0000256" key="9">
    <source>
        <dbReference type="ARBA" id="ARBA00023295"/>
    </source>
</evidence>
<comment type="catalytic activity">
    <reaction evidence="10">
        <text>2'-deoxyribonucleotide-(2'-deoxyribose 5'-phosphate)-2'-deoxyribonucleotide-DNA = a 3'-end 2'-deoxyribonucleotide-(2,3-dehydro-2,3-deoxyribose 5'-phosphate)-DNA + a 5'-end 5'-phospho-2'-deoxyribonucleoside-DNA + H(+)</text>
        <dbReference type="Rhea" id="RHEA:66592"/>
        <dbReference type="Rhea" id="RHEA-COMP:13180"/>
        <dbReference type="Rhea" id="RHEA-COMP:16897"/>
        <dbReference type="Rhea" id="RHEA-COMP:17067"/>
        <dbReference type="ChEBI" id="CHEBI:15378"/>
        <dbReference type="ChEBI" id="CHEBI:136412"/>
        <dbReference type="ChEBI" id="CHEBI:157695"/>
        <dbReference type="ChEBI" id="CHEBI:167181"/>
        <dbReference type="EC" id="4.2.99.18"/>
    </reaction>
</comment>
<dbReference type="InterPro" id="IPR003651">
    <property type="entry name" value="Endonuclease3_FeS-loop_motif"/>
</dbReference>
<keyword evidence="5 10" id="KW-0378">Hydrolase</keyword>
<dbReference type="SMART" id="SM00525">
    <property type="entry name" value="FES"/>
    <property type="match status" value="1"/>
</dbReference>
<comment type="caution">
    <text evidence="12">The sequence shown here is derived from an EMBL/GenBank/DDBJ whole genome shotgun (WGS) entry which is preliminary data.</text>
</comment>
<sequence>MDKPTKKNIKTKAPKKATKAEIKAIKALFLEHFKGARTELVFSNDFELLIAVMLSAQCTDKRVNLITPKLFARFPTPEALSNADLDSIKECIKTCSFFNNKAKNLKAMAKEICEKYNGEIPLEREILKTLPGVGQKTANVVLIESKEANFIAVDTHVFRVSHRLGLSSATTPLATEVELTKIFKDNLATLHQAMVLFGRYTCKAVNPQCQECFLKHLCKSKTTYRCN</sequence>
<gene>
    <name evidence="10 12" type="primary">nth</name>
    <name evidence="12" type="ORF">K4G57_01010</name>
</gene>
<reference evidence="12 13" key="1">
    <citation type="submission" date="2021-08" db="EMBL/GenBank/DDBJ databases">
        <title>Helicobacter spp. isolated from feces of Anatolian Ground Squirrel (Spermophilus xanthoprymnus) in Turkey.</title>
        <authorList>
            <person name="Aydin F."/>
            <person name="Abay S."/>
            <person name="Kayman T."/>
            <person name="Karakaya E."/>
            <person name="Saticioglu I.B."/>
        </authorList>
    </citation>
    <scope>NUCLEOTIDE SEQUENCE [LARGE SCALE GENOMIC DNA]</scope>
    <source>
        <strain evidence="12 13">Faydin-H70</strain>
    </source>
</reference>
<evidence type="ECO:0000256" key="4">
    <source>
        <dbReference type="ARBA" id="ARBA00022763"/>
    </source>
</evidence>
<keyword evidence="13" id="KW-1185">Reference proteome</keyword>
<keyword evidence="12" id="KW-0255">Endonuclease</keyword>
<dbReference type="InterPro" id="IPR011257">
    <property type="entry name" value="DNA_glycosylase"/>
</dbReference>
<dbReference type="SUPFAM" id="SSF48150">
    <property type="entry name" value="DNA-glycosylase"/>
    <property type="match status" value="1"/>
</dbReference>
<dbReference type="Pfam" id="PF00633">
    <property type="entry name" value="HHH"/>
    <property type="match status" value="1"/>
</dbReference>
<proteinExistence type="inferred from homology"/>
<keyword evidence="12" id="KW-0540">Nuclease</keyword>
<dbReference type="NCBIfam" id="TIGR01083">
    <property type="entry name" value="nth"/>
    <property type="match status" value="1"/>
</dbReference>
<dbReference type="CDD" id="cd00056">
    <property type="entry name" value="ENDO3c"/>
    <property type="match status" value="1"/>
</dbReference>
<feature type="binding site" evidence="10">
    <location>
        <position position="218"/>
    </location>
    <ligand>
        <name>[4Fe-4S] cluster</name>
        <dbReference type="ChEBI" id="CHEBI:49883"/>
    </ligand>
</feature>
<evidence type="ECO:0000313" key="12">
    <source>
        <dbReference type="EMBL" id="MBX7490059.1"/>
    </source>
</evidence>
<feature type="binding site" evidence="10">
    <location>
        <position position="212"/>
    </location>
    <ligand>
        <name>[4Fe-4S] cluster</name>
        <dbReference type="ChEBI" id="CHEBI:49883"/>
    </ligand>
</feature>
<keyword evidence="7 10" id="KW-0411">Iron-sulfur</keyword>
<dbReference type="EC" id="4.2.99.18" evidence="10"/>
<comment type="function">
    <text evidence="10">DNA repair enzyme that has both DNA N-glycosylase activity and AP-lyase activity. The DNA N-glycosylase activity releases various damaged pyrimidines from DNA by cleaving the N-glycosidic bond, leaving an AP (apurinic/apyrimidinic) site. The AP-lyase activity cleaves the phosphodiester bond 3' to the AP site by a beta-elimination, leaving a 3'-terminal unsaturated sugar and a product with a terminal 5'-phosphate.</text>
</comment>
<dbReference type="EMBL" id="JAIGYQ010000001">
    <property type="protein sequence ID" value="MBX7490059.1"/>
    <property type="molecule type" value="Genomic_DNA"/>
</dbReference>
<evidence type="ECO:0000259" key="11">
    <source>
        <dbReference type="SMART" id="SM00478"/>
    </source>
</evidence>
<evidence type="ECO:0000256" key="7">
    <source>
        <dbReference type="ARBA" id="ARBA00023014"/>
    </source>
</evidence>
<evidence type="ECO:0000256" key="2">
    <source>
        <dbReference type="ARBA" id="ARBA00022485"/>
    </source>
</evidence>
<evidence type="ECO:0000313" key="13">
    <source>
        <dbReference type="Proteomes" id="UP000700059"/>
    </source>
</evidence>
<keyword evidence="10" id="KW-0238">DNA-binding</keyword>
<dbReference type="PANTHER" id="PTHR10359">
    <property type="entry name" value="A/G-SPECIFIC ADENINE GLYCOSYLASE/ENDONUCLEASE III"/>
    <property type="match status" value="1"/>
</dbReference>
<dbReference type="GO" id="GO:0004519">
    <property type="term" value="F:endonuclease activity"/>
    <property type="evidence" value="ECO:0007669"/>
    <property type="project" value="UniProtKB-KW"/>
</dbReference>
<organism evidence="12 13">
    <name type="scientific">Helicobacter turcicus</name>
    <dbReference type="NCBI Taxonomy" id="2867412"/>
    <lineage>
        <taxon>Bacteria</taxon>
        <taxon>Pseudomonadati</taxon>
        <taxon>Campylobacterota</taxon>
        <taxon>Epsilonproteobacteria</taxon>
        <taxon>Campylobacterales</taxon>
        <taxon>Helicobacteraceae</taxon>
        <taxon>Helicobacter</taxon>
    </lineage>
</organism>
<dbReference type="Gene3D" id="1.10.1670.10">
    <property type="entry name" value="Helix-hairpin-Helix base-excision DNA repair enzymes (C-terminal)"/>
    <property type="match status" value="1"/>
</dbReference>
<dbReference type="Proteomes" id="UP000700059">
    <property type="component" value="Unassembled WGS sequence"/>
</dbReference>
<protein>
    <recommendedName>
        <fullName evidence="10">Endonuclease III</fullName>
        <ecNumber evidence="10">4.2.99.18</ecNumber>
    </recommendedName>
    <alternativeName>
        <fullName evidence="10">DNA-(apurinic or apyrimidinic site) lyase</fullName>
    </alternativeName>
</protein>
<dbReference type="InterPro" id="IPR005759">
    <property type="entry name" value="Nth"/>
</dbReference>
<evidence type="ECO:0000256" key="10">
    <source>
        <dbReference type="HAMAP-Rule" id="MF_00942"/>
    </source>
</evidence>
<dbReference type="PANTHER" id="PTHR10359:SF18">
    <property type="entry name" value="ENDONUCLEASE III"/>
    <property type="match status" value="1"/>
</dbReference>
<evidence type="ECO:0000256" key="6">
    <source>
        <dbReference type="ARBA" id="ARBA00023004"/>
    </source>
</evidence>
<keyword evidence="10" id="KW-0456">Lyase</keyword>
<dbReference type="Pfam" id="PF00730">
    <property type="entry name" value="HhH-GPD"/>
    <property type="match status" value="1"/>
</dbReference>
<comment type="cofactor">
    <cofactor evidence="10">
        <name>[4Fe-4S] cluster</name>
        <dbReference type="ChEBI" id="CHEBI:49883"/>
    </cofactor>
    <text evidence="10">Binds 1 [4Fe-4S] cluster.</text>
</comment>
<dbReference type="PIRSF" id="PIRSF001435">
    <property type="entry name" value="Nth"/>
    <property type="match status" value="1"/>
</dbReference>
<keyword evidence="2 10" id="KW-0004">4Fe-4S</keyword>
<name>A0ABS7JKY9_9HELI</name>
<dbReference type="HAMAP" id="MF_00942">
    <property type="entry name" value="Nth"/>
    <property type="match status" value="1"/>
</dbReference>
<keyword evidence="4 10" id="KW-0227">DNA damage</keyword>
<dbReference type="InterPro" id="IPR023170">
    <property type="entry name" value="HhH_base_excis_C"/>
</dbReference>
<keyword evidence="3 10" id="KW-0479">Metal-binding</keyword>
<accession>A0ABS7JKY9</accession>
<dbReference type="InterPro" id="IPR000445">
    <property type="entry name" value="HhH_motif"/>
</dbReference>
<feature type="domain" description="HhH-GPD" evidence="11">
    <location>
        <begin position="54"/>
        <end position="200"/>
    </location>
</feature>
<evidence type="ECO:0000256" key="8">
    <source>
        <dbReference type="ARBA" id="ARBA00023204"/>
    </source>
</evidence>
<feature type="binding site" evidence="10">
    <location>
        <position position="202"/>
    </location>
    <ligand>
        <name>[4Fe-4S] cluster</name>
        <dbReference type="ChEBI" id="CHEBI:49883"/>
    </ligand>
</feature>
<dbReference type="SMART" id="SM00478">
    <property type="entry name" value="ENDO3c"/>
    <property type="match status" value="1"/>
</dbReference>
<dbReference type="Pfam" id="PF10576">
    <property type="entry name" value="EndIII_4Fe-2S"/>
    <property type="match status" value="1"/>
</dbReference>